<feature type="region of interest" description="Disordered" evidence="1">
    <location>
        <begin position="1"/>
        <end position="33"/>
    </location>
</feature>
<protein>
    <submittedName>
        <fullName evidence="2">Uncharacterized protein</fullName>
    </submittedName>
</protein>
<dbReference type="Gene3D" id="2.130.10.10">
    <property type="entry name" value="YVTN repeat-like/Quinoprotein amine dehydrogenase"/>
    <property type="match status" value="1"/>
</dbReference>
<dbReference type="STRING" id="1385521.N803_05830"/>
<comment type="caution">
    <text evidence="2">The sequence shown here is derived from an EMBL/GenBank/DDBJ whole genome shotgun (WGS) entry which is preliminary data.</text>
</comment>
<dbReference type="InterPro" id="IPR011047">
    <property type="entry name" value="Quinoprotein_ADH-like_sf"/>
</dbReference>
<dbReference type="InterPro" id="IPR015943">
    <property type="entry name" value="WD40/YVTN_repeat-like_dom_sf"/>
</dbReference>
<dbReference type="EMBL" id="AVPK01000012">
    <property type="protein sequence ID" value="KGN36322.1"/>
    <property type="molecule type" value="Genomic_DNA"/>
</dbReference>
<sequence>MPTFDPPKAFEPRGGIVLHSVKGDASSPSEPMTPVALSGTLVISYDPETQQLTAVDVMKEDQAWVLDSPVEAAPPQGKSNPGPGLPPVVSEDGKTVYAAYSVRTPDSGTTKGGERGVAVAVDIATGKAKWTADLGAQGIGGGVRQLVGDRVVVWNRSTSEGAHTWILDASTGKTVLDRDGGITAANDAIGTVVDVEFEGRFGRVVSLTDGKTLATVGDDVGKFEVIGSTDAGVLTTTNDWGSGEEDRGFLLDPKAGTVRKELPGVTSPSEIQGANAECTTTPGKAVAMCLGSGARGYDLATGRVVWDLFTKDRIAPSHVTQFHGQVYAVVDNNGSPSGVVIDGQTGKDIASGGLPVEVVNEHGGILRAEGSGAFYFANA</sequence>
<dbReference type="SUPFAM" id="SSF50998">
    <property type="entry name" value="Quinoprotein alcohol dehydrogenase-like"/>
    <property type="match status" value="1"/>
</dbReference>
<reference evidence="2 3" key="1">
    <citation type="submission" date="2013-08" db="EMBL/GenBank/DDBJ databases">
        <title>The genome sequence of Knoellia subterranea.</title>
        <authorList>
            <person name="Zhu W."/>
            <person name="Wang G."/>
        </authorList>
    </citation>
    <scope>NUCLEOTIDE SEQUENCE [LARGE SCALE GENOMIC DNA]</scope>
    <source>
        <strain evidence="2 3">KCTC 19937</strain>
    </source>
</reference>
<evidence type="ECO:0000313" key="2">
    <source>
        <dbReference type="EMBL" id="KGN36322.1"/>
    </source>
</evidence>
<dbReference type="AlphaFoldDB" id="A0A0A0JJU0"/>
<evidence type="ECO:0000313" key="3">
    <source>
        <dbReference type="Proteomes" id="UP000030011"/>
    </source>
</evidence>
<keyword evidence="3" id="KW-1185">Reference proteome</keyword>
<dbReference type="Proteomes" id="UP000030011">
    <property type="component" value="Unassembled WGS sequence"/>
</dbReference>
<proteinExistence type="predicted"/>
<name>A0A0A0JJU0_9MICO</name>
<gene>
    <name evidence="2" type="ORF">N803_05830</name>
</gene>
<accession>A0A0A0JJU0</accession>
<evidence type="ECO:0000256" key="1">
    <source>
        <dbReference type="SAM" id="MobiDB-lite"/>
    </source>
</evidence>
<organism evidence="2 3">
    <name type="scientific">Knoellia subterranea KCTC 19937</name>
    <dbReference type="NCBI Taxonomy" id="1385521"/>
    <lineage>
        <taxon>Bacteria</taxon>
        <taxon>Bacillati</taxon>
        <taxon>Actinomycetota</taxon>
        <taxon>Actinomycetes</taxon>
        <taxon>Micrococcales</taxon>
        <taxon>Intrasporangiaceae</taxon>
        <taxon>Knoellia</taxon>
    </lineage>
</organism>